<evidence type="ECO:0000256" key="1">
    <source>
        <dbReference type="ARBA" id="ARBA00005964"/>
    </source>
</evidence>
<dbReference type="ESTHER" id="tetur-t1jvb8">
    <property type="family name" value="Carb_B_Arthropoda"/>
</dbReference>
<name>T1JVB8_TETUR</name>
<dbReference type="PROSITE" id="PS00941">
    <property type="entry name" value="CARBOXYLESTERASE_B_2"/>
    <property type="match status" value="1"/>
</dbReference>
<feature type="chain" id="PRO_5004580005" description="Carboxylesterase type B domain-containing protein" evidence="4">
    <location>
        <begin position="18"/>
        <end position="567"/>
    </location>
</feature>
<evidence type="ECO:0000256" key="3">
    <source>
        <dbReference type="ARBA" id="ARBA00023180"/>
    </source>
</evidence>
<dbReference type="eggNOG" id="KOG1516">
    <property type="taxonomic scope" value="Eukaryota"/>
</dbReference>
<dbReference type="AlphaFoldDB" id="T1JVB8"/>
<keyword evidence="7" id="KW-1185">Reference proteome</keyword>
<evidence type="ECO:0000259" key="5">
    <source>
        <dbReference type="Pfam" id="PF00135"/>
    </source>
</evidence>
<dbReference type="InterPro" id="IPR019819">
    <property type="entry name" value="Carboxylesterase_B_CS"/>
</dbReference>
<proteinExistence type="inferred from homology"/>
<evidence type="ECO:0000256" key="4">
    <source>
        <dbReference type="SAM" id="SignalP"/>
    </source>
</evidence>
<dbReference type="OrthoDB" id="19653at2759"/>
<accession>T1JVB8</accession>
<keyword evidence="2 4" id="KW-0732">Signal</keyword>
<dbReference type="OMA" id="QFCGDMY"/>
<evidence type="ECO:0000256" key="2">
    <source>
        <dbReference type="ARBA" id="ARBA00022729"/>
    </source>
</evidence>
<dbReference type="KEGG" id="tut:107370855"/>
<evidence type="ECO:0000313" key="6">
    <source>
        <dbReference type="EnsemblMetazoa" id="tetur02g04030.1"/>
    </source>
</evidence>
<reference evidence="6" key="2">
    <citation type="submission" date="2015-06" db="UniProtKB">
        <authorList>
            <consortium name="EnsemblMetazoa"/>
        </authorList>
    </citation>
    <scope>IDENTIFICATION</scope>
</reference>
<dbReference type="PANTHER" id="PTHR43903">
    <property type="entry name" value="NEUROLIGIN"/>
    <property type="match status" value="1"/>
</dbReference>
<dbReference type="EMBL" id="CAEY01000792">
    <property type="status" value="NOT_ANNOTATED_CDS"/>
    <property type="molecule type" value="Genomic_DNA"/>
</dbReference>
<dbReference type="InterPro" id="IPR029058">
    <property type="entry name" value="AB_hydrolase_fold"/>
</dbReference>
<sequence length="567" mass="61582">MSLYLTLVHLLIGLTFAPSLIYSSSSPIVQSKTGIIRGTTIVKPGSILVNQFLGVPYAQPPIGSRRFGRPQPLASDPLRTIDATKPAATCVQFPHIAEAINPLLNFDANHKVSEDCLYLNIYAPYVNESESSSSALPVMVWLAGEGFDFADANQFDGSYLSAFGQVIVITVQYRVGVFGFLKDDIISQGNMGIWDQVEALKWIQDNVAVFGGDSKKVTVFGRFSGSMAITHLLTSPLLRNLNEPLFSKAILMSGVAVDEWTMEKAPLERSNSFIHALGCDQLNASKCLYFASSDEILSKSGYGWKPTTDNVLITDGPFAALSRGEIARGVESVMIGSTASEGSLCLLTWMVTKRNIYNKLISGDLTEQQMISLAKKDLKTYKTGNGDAVFQSFIKSRTLKSGMPLAREYVNFCSNLLINSHSERLASILNTLDIETSSYKLHYKPGFSLAPDFIETGSHGDDVLLAFGLPFNNPSEADERDLSVSSSLLSLISSFAWSIDLSTVSSAPNGDLIISRRPSPSKLTLNAPLCNGTSIPNSCSMKKTLSTFINMLDSKPSVKTSIPNYSS</sequence>
<dbReference type="Pfam" id="PF00135">
    <property type="entry name" value="COesterase"/>
    <property type="match status" value="1"/>
</dbReference>
<dbReference type="HOGENOM" id="CLU_006586_13_0_1"/>
<gene>
    <name evidence="6" type="primary">107370855</name>
</gene>
<feature type="signal peptide" evidence="4">
    <location>
        <begin position="1"/>
        <end position="17"/>
    </location>
</feature>
<protein>
    <recommendedName>
        <fullName evidence="5">Carboxylesterase type B domain-containing protein</fullName>
    </recommendedName>
</protein>
<evidence type="ECO:0000313" key="7">
    <source>
        <dbReference type="Proteomes" id="UP000015104"/>
    </source>
</evidence>
<feature type="domain" description="Carboxylesterase type B" evidence="5">
    <location>
        <begin position="26"/>
        <end position="497"/>
    </location>
</feature>
<dbReference type="InterPro" id="IPR002018">
    <property type="entry name" value="CarbesteraseB"/>
</dbReference>
<dbReference type="SUPFAM" id="SSF53474">
    <property type="entry name" value="alpha/beta-Hydrolases"/>
    <property type="match status" value="1"/>
</dbReference>
<organism evidence="6 7">
    <name type="scientific">Tetranychus urticae</name>
    <name type="common">Two-spotted spider mite</name>
    <dbReference type="NCBI Taxonomy" id="32264"/>
    <lineage>
        <taxon>Eukaryota</taxon>
        <taxon>Metazoa</taxon>
        <taxon>Ecdysozoa</taxon>
        <taxon>Arthropoda</taxon>
        <taxon>Chelicerata</taxon>
        <taxon>Arachnida</taxon>
        <taxon>Acari</taxon>
        <taxon>Acariformes</taxon>
        <taxon>Trombidiformes</taxon>
        <taxon>Prostigmata</taxon>
        <taxon>Eleutherengona</taxon>
        <taxon>Raphignathae</taxon>
        <taxon>Tetranychoidea</taxon>
        <taxon>Tetranychidae</taxon>
        <taxon>Tetranychus</taxon>
    </lineage>
</organism>
<dbReference type="InterPro" id="IPR051093">
    <property type="entry name" value="Neuroligin/BSAL"/>
</dbReference>
<dbReference type="Proteomes" id="UP000015104">
    <property type="component" value="Unassembled WGS sequence"/>
</dbReference>
<dbReference type="EnsemblMetazoa" id="tetur02g04030.1">
    <property type="protein sequence ID" value="tetur02g04030.1"/>
    <property type="gene ID" value="tetur02g04030"/>
</dbReference>
<keyword evidence="3" id="KW-0325">Glycoprotein</keyword>
<dbReference type="Gene3D" id="3.40.50.1820">
    <property type="entry name" value="alpha/beta hydrolase"/>
    <property type="match status" value="1"/>
</dbReference>
<reference evidence="7" key="1">
    <citation type="submission" date="2011-08" db="EMBL/GenBank/DDBJ databases">
        <authorList>
            <person name="Rombauts S."/>
        </authorList>
    </citation>
    <scope>NUCLEOTIDE SEQUENCE</scope>
    <source>
        <strain evidence="7">London</strain>
    </source>
</reference>
<comment type="similarity">
    <text evidence="1">Belongs to the type-B carboxylesterase/lipase family.</text>
</comment>